<feature type="transmembrane region" description="Helical" evidence="2">
    <location>
        <begin position="280"/>
        <end position="302"/>
    </location>
</feature>
<comment type="caution">
    <text evidence="3">The sequence shown here is derived from an EMBL/GenBank/DDBJ whole genome shotgun (WGS) entry which is preliminary data.</text>
</comment>
<dbReference type="Proteomes" id="UP001165060">
    <property type="component" value="Unassembled WGS sequence"/>
</dbReference>
<dbReference type="EMBL" id="BRYB01002048">
    <property type="protein sequence ID" value="GMI38716.1"/>
    <property type="molecule type" value="Genomic_DNA"/>
</dbReference>
<feature type="transmembrane region" description="Helical" evidence="2">
    <location>
        <begin position="50"/>
        <end position="73"/>
    </location>
</feature>
<keyword evidence="2" id="KW-0472">Membrane</keyword>
<name>A0ABQ6N3P5_9STRA</name>
<feature type="transmembrane region" description="Helical" evidence="2">
    <location>
        <begin position="169"/>
        <end position="191"/>
    </location>
</feature>
<evidence type="ECO:0000256" key="1">
    <source>
        <dbReference type="SAM" id="MobiDB-lite"/>
    </source>
</evidence>
<feature type="transmembrane region" description="Helical" evidence="2">
    <location>
        <begin position="247"/>
        <end position="268"/>
    </location>
</feature>
<feature type="transmembrane region" description="Helical" evidence="2">
    <location>
        <begin position="85"/>
        <end position="103"/>
    </location>
</feature>
<keyword evidence="2" id="KW-1133">Transmembrane helix</keyword>
<sequence>MPRKGTDPVVVDEKMESNMTMWSVVLIILALFSAVLGTTTPLLETGYGKIVYSTLLAPIIQIWGVFFYARHAYPNNEALKTGKHVALFAVFSAIALGLGALRALGNIEGQWPEGLYSGFVNGIWCFAVWYIYSDPDNVNATWLRYVVPPLYVFSLLYDIGTSFPDSVELAVTTSTLWMIYSVLVCMVICFYDKPVDFFRRKINHVTKGWIDYTIVNDGSYFSFFVFMLGSVGPGVGILLSYCGHDPFYWDATMKTMIVQLYSVIAINIAEITTARMSDSWIYRAFMLTFVLQLEIIQGALFLQVEAFDWNFAKMVFGCALSYLVKSSSLKEALGWLIGYSSELPYIDRAKNQIRRRIAIEWRLEFFSLVTVYLMYFFEKLSREMESAPKYTYTKFNATAEALGGEEVVEWEYTAAKCAVTCVGWREDWGIPPSEVDAYLGRPEITLTSAANCLLAVLLFRYIFTALEQHFVIRIYNQFQDLADTLAEAQEKADDKQIEVRKCFGGVVVKELNAKGAGDFLFMKTTAFTDEELEKKEVLKDSAAIRKQLVVYVDDAKQFGVEVEREVKKDDLKRIKRTASEKERDPTPLSASERFEDDDYGPDYGPEAPTAISDVARSVNVAMERRRENMEKGVSPIESANRMFLVVSLWYAAHAATAALRFATTQGLAGKDDSVEVQEA</sequence>
<proteinExistence type="predicted"/>
<organism evidence="3 4">
    <name type="scientific">Tetraparma gracilis</name>
    <dbReference type="NCBI Taxonomy" id="2962635"/>
    <lineage>
        <taxon>Eukaryota</taxon>
        <taxon>Sar</taxon>
        <taxon>Stramenopiles</taxon>
        <taxon>Ochrophyta</taxon>
        <taxon>Bolidophyceae</taxon>
        <taxon>Parmales</taxon>
        <taxon>Triparmaceae</taxon>
        <taxon>Tetraparma</taxon>
    </lineage>
</organism>
<reference evidence="3 4" key="1">
    <citation type="journal article" date="2023" name="Commun. Biol.">
        <title>Genome analysis of Parmales, the sister group of diatoms, reveals the evolutionary specialization of diatoms from phago-mixotrophs to photoautotrophs.</title>
        <authorList>
            <person name="Ban H."/>
            <person name="Sato S."/>
            <person name="Yoshikawa S."/>
            <person name="Yamada K."/>
            <person name="Nakamura Y."/>
            <person name="Ichinomiya M."/>
            <person name="Sato N."/>
            <person name="Blanc-Mathieu R."/>
            <person name="Endo H."/>
            <person name="Kuwata A."/>
            <person name="Ogata H."/>
        </authorList>
    </citation>
    <scope>NUCLEOTIDE SEQUENCE [LARGE SCALE GENOMIC DNA]</scope>
</reference>
<evidence type="ECO:0000256" key="2">
    <source>
        <dbReference type="SAM" id="Phobius"/>
    </source>
</evidence>
<keyword evidence="2" id="KW-0812">Transmembrane</keyword>
<protein>
    <submittedName>
        <fullName evidence="3">Uncharacterized protein</fullName>
    </submittedName>
</protein>
<keyword evidence="4" id="KW-1185">Reference proteome</keyword>
<evidence type="ECO:0000313" key="3">
    <source>
        <dbReference type="EMBL" id="GMI38716.1"/>
    </source>
</evidence>
<evidence type="ECO:0000313" key="4">
    <source>
        <dbReference type="Proteomes" id="UP001165060"/>
    </source>
</evidence>
<feature type="transmembrane region" description="Helical" evidence="2">
    <location>
        <begin position="115"/>
        <end position="133"/>
    </location>
</feature>
<feature type="transmembrane region" description="Helical" evidence="2">
    <location>
        <begin position="220"/>
        <end position="241"/>
    </location>
</feature>
<accession>A0ABQ6N3P5</accession>
<feature type="transmembrane region" description="Helical" evidence="2">
    <location>
        <begin position="145"/>
        <end position="163"/>
    </location>
</feature>
<feature type="region of interest" description="Disordered" evidence="1">
    <location>
        <begin position="577"/>
        <end position="608"/>
    </location>
</feature>
<feature type="transmembrane region" description="Helical" evidence="2">
    <location>
        <begin position="21"/>
        <end position="38"/>
    </location>
</feature>
<gene>
    <name evidence="3" type="ORF">TeGR_g859</name>
</gene>